<keyword evidence="5" id="KW-0406">Ion transport</keyword>
<evidence type="ECO:0000256" key="1">
    <source>
        <dbReference type="ARBA" id="ARBA00004141"/>
    </source>
</evidence>
<evidence type="ECO:0000259" key="9">
    <source>
        <dbReference type="Pfam" id="PF00999"/>
    </source>
</evidence>
<dbReference type="InterPro" id="IPR038770">
    <property type="entry name" value="Na+/solute_symporter_sf"/>
</dbReference>
<proteinExistence type="predicted"/>
<evidence type="ECO:0000256" key="6">
    <source>
        <dbReference type="ARBA" id="ARBA00023136"/>
    </source>
</evidence>
<comment type="subcellular location">
    <subcellularLocation>
        <location evidence="1">Membrane</location>
        <topology evidence="1">Multi-pass membrane protein</topology>
    </subcellularLocation>
</comment>
<evidence type="ECO:0000313" key="11">
    <source>
        <dbReference type="Proteomes" id="UP000245946"/>
    </source>
</evidence>
<feature type="transmembrane region" description="Helical" evidence="8">
    <location>
        <begin position="348"/>
        <end position="369"/>
    </location>
</feature>
<feature type="domain" description="Cation/H+ exchanger transmembrane" evidence="9">
    <location>
        <begin position="39"/>
        <end position="425"/>
    </location>
</feature>
<evidence type="ECO:0000256" key="2">
    <source>
        <dbReference type="ARBA" id="ARBA00022448"/>
    </source>
</evidence>
<keyword evidence="4 8" id="KW-1133">Transmembrane helix</keyword>
<dbReference type="PANTHER" id="PTHR32468:SF0">
    <property type="entry name" value="K(+)_H(+) ANTIPORTER 1"/>
    <property type="match status" value="1"/>
</dbReference>
<feature type="transmembrane region" description="Helical" evidence="8">
    <location>
        <begin position="381"/>
        <end position="405"/>
    </location>
</feature>
<dbReference type="InterPro" id="IPR006153">
    <property type="entry name" value="Cation/H_exchanger_TM"/>
</dbReference>
<keyword evidence="2" id="KW-0813">Transport</keyword>
<name>A0A316ZEZ9_9BASI</name>
<keyword evidence="6 8" id="KW-0472">Membrane</keyword>
<evidence type="ECO:0000256" key="5">
    <source>
        <dbReference type="ARBA" id="ARBA00023065"/>
    </source>
</evidence>
<dbReference type="GO" id="GO:1902600">
    <property type="term" value="P:proton transmembrane transport"/>
    <property type="evidence" value="ECO:0007669"/>
    <property type="project" value="InterPro"/>
</dbReference>
<feature type="transmembrane region" description="Helical" evidence="8">
    <location>
        <begin position="158"/>
        <end position="180"/>
    </location>
</feature>
<feature type="transmembrane region" description="Helical" evidence="8">
    <location>
        <begin position="227"/>
        <end position="249"/>
    </location>
</feature>
<feature type="transmembrane region" description="Helical" evidence="8">
    <location>
        <begin position="123"/>
        <end position="146"/>
    </location>
</feature>
<dbReference type="OrthoDB" id="2687058at2759"/>
<feature type="transmembrane region" description="Helical" evidence="8">
    <location>
        <begin position="270"/>
        <end position="288"/>
    </location>
</feature>
<keyword evidence="3 8" id="KW-0812">Transmembrane</keyword>
<gene>
    <name evidence="10" type="ORF">FA09DRAFT_328418</name>
</gene>
<protein>
    <recommendedName>
        <fullName evidence="9">Cation/H+ exchanger transmembrane domain-containing protein</fullName>
    </recommendedName>
</protein>
<feature type="transmembrane region" description="Helical" evidence="8">
    <location>
        <begin position="192"/>
        <end position="215"/>
    </location>
</feature>
<dbReference type="AlphaFoldDB" id="A0A316ZEZ9"/>
<evidence type="ECO:0000256" key="7">
    <source>
        <dbReference type="SAM" id="MobiDB-lite"/>
    </source>
</evidence>
<feature type="transmembrane region" description="Helical" evidence="8">
    <location>
        <begin position="411"/>
        <end position="429"/>
    </location>
</feature>
<evidence type="ECO:0000256" key="3">
    <source>
        <dbReference type="ARBA" id="ARBA00022692"/>
    </source>
</evidence>
<dbReference type="RefSeq" id="XP_025599893.1">
    <property type="nucleotide sequence ID" value="XM_025741765.1"/>
</dbReference>
<feature type="region of interest" description="Disordered" evidence="7">
    <location>
        <begin position="720"/>
        <end position="740"/>
    </location>
</feature>
<dbReference type="GeneID" id="37269309"/>
<feature type="transmembrane region" description="Helical" evidence="8">
    <location>
        <begin position="320"/>
        <end position="342"/>
    </location>
</feature>
<dbReference type="GO" id="GO:0016020">
    <property type="term" value="C:membrane"/>
    <property type="evidence" value="ECO:0007669"/>
    <property type="project" value="UniProtKB-SubCell"/>
</dbReference>
<dbReference type="PANTHER" id="PTHR32468">
    <property type="entry name" value="CATION/H + ANTIPORTER"/>
    <property type="match status" value="1"/>
</dbReference>
<sequence>MPYGLLPDGASPIVPDLASLSLAGTNATLALLLLQLLIIIALCTALGHAFQAAGQPRVAGELLAGVCLGPTVLGNIPGFTENILPSEAKGMLTLMSNIGLVWFLLLVGLETDTDLIAKYAKEVALVALPGMAVPFGISAGLAKLLYDIETDGSVQFSTFFLFVGTTMAVTSLSVLSRVLAELRLLSTTLGSVAIAAGACNDTIGYILLALASALAGGGKQINALYQLLVGLALALVLWFAVRPLVFLWIRHSTFDLHGPTHGPENRVPTGMLVFVLVGSLASSFVTVIAGLHPILGALLFGICVPHGALAVRVTESIETITVGVLLPLYFALAAGSVNLKLLDNGTTWGLTILLVVCTFVSKFASTTLATKVAGFTWRESMFVASLMQSKGIIELVILNVGLGLGVISDRVYAMLFVSFICTTLLVRPLSRFIYLSGGRHAGAEGDDDEGSINEKMRDEPSIALPRPADFPIVAAVTSPSAAVESLLGLVGVLGCAAQDGQALVTLDLVRLLPTEHTTANILRQVLAADTQHGDQMLDALKHCAELQGVHTSSSLSAQRRIAHETQHERPTYAIKDVFTVANNEMLPTLTRSLERAHARLGLDAEVTSELGRGLTLMSWAGRGLDEEGSRAQAEANHLPVRMLRDMHNACGVLLGSHRLGAHISREVRAAAEDVLAMPASQQPRIVVAFFGGRDDRAAVQLARRMAAAGRAQAVVVHMRSGEDPADEVGAEPPQAPQAPHAEAALAEDFEHDTVNLRTVYQAAAQRQDVRFLFAQGAPEAPAQPCDVPDRPLTHSTDGLTFVTLPASPCVVRDTLAFAAPLLDQSRGDLLLVGHGKLAQRTRAFREETDALVLAAPRTEQRGELRRIGRALGAATEAALAAGVRTHVLVVQARRE</sequence>
<dbReference type="Proteomes" id="UP000245946">
    <property type="component" value="Unassembled WGS sequence"/>
</dbReference>
<accession>A0A316ZEZ9</accession>
<reference evidence="10 11" key="1">
    <citation type="journal article" date="2018" name="Mol. Biol. Evol.">
        <title>Broad Genomic Sampling Reveals a Smut Pathogenic Ancestry of the Fungal Clade Ustilaginomycotina.</title>
        <authorList>
            <person name="Kijpornyongpan T."/>
            <person name="Mondo S.J."/>
            <person name="Barry K."/>
            <person name="Sandor L."/>
            <person name="Lee J."/>
            <person name="Lipzen A."/>
            <person name="Pangilinan J."/>
            <person name="LaButti K."/>
            <person name="Hainaut M."/>
            <person name="Henrissat B."/>
            <person name="Grigoriev I.V."/>
            <person name="Spatafora J.W."/>
            <person name="Aime M.C."/>
        </authorList>
    </citation>
    <scope>NUCLEOTIDE SEQUENCE [LARGE SCALE GENOMIC DNA]</scope>
    <source>
        <strain evidence="10 11">MCA 4186</strain>
    </source>
</reference>
<dbReference type="Pfam" id="PF00999">
    <property type="entry name" value="Na_H_Exchanger"/>
    <property type="match status" value="1"/>
</dbReference>
<evidence type="ECO:0000256" key="8">
    <source>
        <dbReference type="SAM" id="Phobius"/>
    </source>
</evidence>
<dbReference type="GO" id="GO:0015297">
    <property type="term" value="F:antiporter activity"/>
    <property type="evidence" value="ECO:0007669"/>
    <property type="project" value="InterPro"/>
</dbReference>
<evidence type="ECO:0000313" key="10">
    <source>
        <dbReference type="EMBL" id="PWN99614.1"/>
    </source>
</evidence>
<feature type="transmembrane region" description="Helical" evidence="8">
    <location>
        <begin position="62"/>
        <end position="79"/>
    </location>
</feature>
<feature type="transmembrane region" description="Helical" evidence="8">
    <location>
        <begin position="91"/>
        <end position="111"/>
    </location>
</feature>
<evidence type="ECO:0000256" key="4">
    <source>
        <dbReference type="ARBA" id="ARBA00022989"/>
    </source>
</evidence>
<dbReference type="EMBL" id="KZ819287">
    <property type="protein sequence ID" value="PWN99614.1"/>
    <property type="molecule type" value="Genomic_DNA"/>
</dbReference>
<dbReference type="Gene3D" id="1.20.1530.20">
    <property type="match status" value="1"/>
</dbReference>
<keyword evidence="11" id="KW-1185">Reference proteome</keyword>
<feature type="transmembrane region" description="Helical" evidence="8">
    <location>
        <begin position="29"/>
        <end position="50"/>
    </location>
</feature>
<dbReference type="STRING" id="58919.A0A316ZEZ9"/>
<dbReference type="InterPro" id="IPR050794">
    <property type="entry name" value="CPA2_transporter"/>
</dbReference>
<organism evidence="10 11">
    <name type="scientific">Tilletiopsis washingtonensis</name>
    <dbReference type="NCBI Taxonomy" id="58919"/>
    <lineage>
        <taxon>Eukaryota</taxon>
        <taxon>Fungi</taxon>
        <taxon>Dikarya</taxon>
        <taxon>Basidiomycota</taxon>
        <taxon>Ustilaginomycotina</taxon>
        <taxon>Exobasidiomycetes</taxon>
        <taxon>Entylomatales</taxon>
        <taxon>Entylomatales incertae sedis</taxon>
        <taxon>Tilletiopsis</taxon>
    </lineage>
</organism>